<dbReference type="OrthoDB" id="2749081at2759"/>
<dbReference type="AlphaFoldDB" id="A0A5C2RNJ8"/>
<evidence type="ECO:0000313" key="4">
    <source>
        <dbReference type="Proteomes" id="UP000313359"/>
    </source>
</evidence>
<dbReference type="Pfam" id="PF20151">
    <property type="entry name" value="DUF6533"/>
    <property type="match status" value="1"/>
</dbReference>
<feature type="transmembrane region" description="Helical" evidence="1">
    <location>
        <begin position="139"/>
        <end position="158"/>
    </location>
</feature>
<dbReference type="InterPro" id="IPR045340">
    <property type="entry name" value="DUF6533"/>
</dbReference>
<evidence type="ECO:0000259" key="2">
    <source>
        <dbReference type="Pfam" id="PF20151"/>
    </source>
</evidence>
<sequence length="375" mass="41738">MPAEAHGTVAAVLAAVSQATVHHARQTQINHYAAFSRLALLAYDVLINLAREKRLVWDEKFRPSSVLYYMTRYPVVAYQIFNVVYTPSTPQYVILCRYALGSEPESFQLRRARQVHMVHIPCLDPVCHMRVYAVMPQDILGMLLAIVLGLIGVLIIALDIWQDVEASCTQASNPLCTSPRAYLHAIYAYPATAPATVLTFLSLIFFDVFTTAILTWRMASMIHFGGGLKSLNSQKITKLFVQSGVVYFATITGLQLGGVILYFLPQGVYSTVLNNYTLLLSSILVSHFLLNLRQLVYDGDPDVTTTAMQSMSFAPSPNDSDHAKIHARTLMDEFSVPSYSYFFEATDRSSGMEMQTGAALERPDEVQRNVVSTDV</sequence>
<evidence type="ECO:0000256" key="1">
    <source>
        <dbReference type="SAM" id="Phobius"/>
    </source>
</evidence>
<dbReference type="EMBL" id="ML122343">
    <property type="protein sequence ID" value="RPD52721.1"/>
    <property type="molecule type" value="Genomic_DNA"/>
</dbReference>
<organism evidence="3 4">
    <name type="scientific">Lentinus tigrinus ALCF2SS1-6</name>
    <dbReference type="NCBI Taxonomy" id="1328759"/>
    <lineage>
        <taxon>Eukaryota</taxon>
        <taxon>Fungi</taxon>
        <taxon>Dikarya</taxon>
        <taxon>Basidiomycota</taxon>
        <taxon>Agaricomycotina</taxon>
        <taxon>Agaricomycetes</taxon>
        <taxon>Polyporales</taxon>
        <taxon>Polyporaceae</taxon>
        <taxon>Lentinus</taxon>
    </lineage>
</organism>
<gene>
    <name evidence="3" type="ORF">L227DRAFT_617585</name>
</gene>
<keyword evidence="4" id="KW-1185">Reference proteome</keyword>
<keyword evidence="1" id="KW-0812">Transmembrane</keyword>
<keyword evidence="1" id="KW-0472">Membrane</keyword>
<reference evidence="3" key="1">
    <citation type="journal article" date="2018" name="Genome Biol. Evol.">
        <title>Genomics and development of Lentinus tigrinus, a white-rot wood-decaying mushroom with dimorphic fruiting bodies.</title>
        <authorList>
            <person name="Wu B."/>
            <person name="Xu Z."/>
            <person name="Knudson A."/>
            <person name="Carlson A."/>
            <person name="Chen N."/>
            <person name="Kovaka S."/>
            <person name="LaButti K."/>
            <person name="Lipzen A."/>
            <person name="Pennachio C."/>
            <person name="Riley R."/>
            <person name="Schakwitz W."/>
            <person name="Umezawa K."/>
            <person name="Ohm R.A."/>
            <person name="Grigoriev I.V."/>
            <person name="Nagy L.G."/>
            <person name="Gibbons J."/>
            <person name="Hibbett D."/>
        </authorList>
    </citation>
    <scope>NUCLEOTIDE SEQUENCE [LARGE SCALE GENOMIC DNA]</scope>
    <source>
        <strain evidence="3">ALCF2SS1-6</strain>
    </source>
</reference>
<name>A0A5C2RNJ8_9APHY</name>
<feature type="domain" description="DUF6533" evidence="2">
    <location>
        <begin position="32"/>
        <end position="75"/>
    </location>
</feature>
<dbReference type="Proteomes" id="UP000313359">
    <property type="component" value="Unassembled WGS sequence"/>
</dbReference>
<protein>
    <recommendedName>
        <fullName evidence="2">DUF6533 domain-containing protein</fullName>
    </recommendedName>
</protein>
<accession>A0A5C2RNJ8</accession>
<feature type="transmembrane region" description="Helical" evidence="1">
    <location>
        <begin position="239"/>
        <end position="264"/>
    </location>
</feature>
<proteinExistence type="predicted"/>
<keyword evidence="1" id="KW-1133">Transmembrane helix</keyword>
<feature type="transmembrane region" description="Helical" evidence="1">
    <location>
        <begin position="197"/>
        <end position="219"/>
    </location>
</feature>
<feature type="transmembrane region" description="Helical" evidence="1">
    <location>
        <begin position="276"/>
        <end position="292"/>
    </location>
</feature>
<evidence type="ECO:0000313" key="3">
    <source>
        <dbReference type="EMBL" id="RPD52721.1"/>
    </source>
</evidence>